<feature type="compositionally biased region" description="Basic and acidic residues" evidence="1">
    <location>
        <begin position="30"/>
        <end position="60"/>
    </location>
</feature>
<protein>
    <submittedName>
        <fullName evidence="2">Uncharacterized protein</fullName>
    </submittedName>
</protein>
<organism evidence="2">
    <name type="scientific">Anthurium amnicola</name>
    <dbReference type="NCBI Taxonomy" id="1678845"/>
    <lineage>
        <taxon>Eukaryota</taxon>
        <taxon>Viridiplantae</taxon>
        <taxon>Streptophyta</taxon>
        <taxon>Embryophyta</taxon>
        <taxon>Tracheophyta</taxon>
        <taxon>Spermatophyta</taxon>
        <taxon>Magnoliopsida</taxon>
        <taxon>Liliopsida</taxon>
        <taxon>Araceae</taxon>
        <taxon>Pothoideae</taxon>
        <taxon>Potheae</taxon>
        <taxon>Anthurium</taxon>
    </lineage>
</organism>
<feature type="region of interest" description="Disordered" evidence="1">
    <location>
        <begin position="85"/>
        <end position="204"/>
    </location>
</feature>
<reference evidence="2" key="1">
    <citation type="submission" date="2015-07" db="EMBL/GenBank/DDBJ databases">
        <title>Transcriptome Assembly of Anthurium amnicola.</title>
        <authorList>
            <person name="Suzuki J."/>
        </authorList>
    </citation>
    <scope>NUCLEOTIDE SEQUENCE</scope>
</reference>
<feature type="region of interest" description="Disordered" evidence="1">
    <location>
        <begin position="30"/>
        <end position="70"/>
    </location>
</feature>
<feature type="compositionally biased region" description="Polar residues" evidence="1">
    <location>
        <begin position="61"/>
        <end position="70"/>
    </location>
</feature>
<accession>A0A1D1YLJ4</accession>
<dbReference type="AlphaFoldDB" id="A0A1D1YLJ4"/>
<feature type="non-terminal residue" evidence="2">
    <location>
        <position position="1"/>
    </location>
</feature>
<feature type="compositionally biased region" description="Low complexity" evidence="1">
    <location>
        <begin position="123"/>
        <end position="156"/>
    </location>
</feature>
<dbReference type="EMBL" id="GDJX01012445">
    <property type="protein sequence ID" value="JAT55491.1"/>
    <property type="molecule type" value="Transcribed_RNA"/>
</dbReference>
<proteinExistence type="predicted"/>
<sequence length="222" mass="24663">AAAKAELASTSDLRNELAAVKAELRSTKDARGWEKNREERTINDLKSKVDSLTQNKERSQQLESENNKLQQQITEMTIKVRNADKLMKDNEKLRADNTKLQESAKKAQELADTKSKELADLLSTPTTPVSPQSPKSSSKSITKTNGGESTSNTSNTKSKRNKSAAEPLQSNVALQANIESREINNSNNQPTPRPNKETEGDEWITVKKRSKVVRNSMVIESN</sequence>
<name>A0A1D1YLJ4_9ARAE</name>
<feature type="compositionally biased region" description="Basic and acidic residues" evidence="1">
    <location>
        <begin position="85"/>
        <end position="119"/>
    </location>
</feature>
<evidence type="ECO:0000256" key="1">
    <source>
        <dbReference type="SAM" id="MobiDB-lite"/>
    </source>
</evidence>
<evidence type="ECO:0000313" key="2">
    <source>
        <dbReference type="EMBL" id="JAT55491.1"/>
    </source>
</evidence>
<gene>
    <name evidence="2" type="ORF">g.49596</name>
</gene>